<dbReference type="InterPro" id="IPR027396">
    <property type="entry name" value="DsrEFH-like"/>
</dbReference>
<name>A0A951U5P6_9CYAN</name>
<dbReference type="InterPro" id="IPR003787">
    <property type="entry name" value="Sulphur_relay_DsrE/F-like"/>
</dbReference>
<gene>
    <name evidence="1" type="ORF">KME07_09830</name>
</gene>
<accession>A0A951U5P6</accession>
<protein>
    <submittedName>
        <fullName evidence="1">DsrE family protein</fullName>
    </submittedName>
</protein>
<dbReference type="Gene3D" id="3.40.1260.10">
    <property type="entry name" value="DsrEFH-like"/>
    <property type="match status" value="1"/>
</dbReference>
<dbReference type="AlphaFoldDB" id="A0A951U5P6"/>
<sequence>MKNIRFRLTSGAIAVLGTVLIPVLTDLPSAFAQHHETMPQSTTMGQGQTIVMHLNHSTDDLHAAFMALKLGTNLRKQGAEVMLVLTLEGVRIADKNQPIDLRWGSNPITLAELYEQFVAAGGKVMVCPMCAEAAGISADDLRTGAELAEGNQDIANLILAADKVVDF</sequence>
<comment type="caution">
    <text evidence="1">The sequence shown here is derived from an EMBL/GenBank/DDBJ whole genome shotgun (WGS) entry which is preliminary data.</text>
</comment>
<dbReference type="Proteomes" id="UP000707356">
    <property type="component" value="Unassembled WGS sequence"/>
</dbReference>
<reference evidence="1" key="2">
    <citation type="journal article" date="2022" name="Microbiol. Resour. Announc.">
        <title>Metagenome Sequencing to Explore Phylogenomics of Terrestrial Cyanobacteria.</title>
        <authorList>
            <person name="Ward R.D."/>
            <person name="Stajich J.E."/>
            <person name="Johansen J.R."/>
            <person name="Huntemann M."/>
            <person name="Clum A."/>
            <person name="Foster B."/>
            <person name="Foster B."/>
            <person name="Roux S."/>
            <person name="Palaniappan K."/>
            <person name="Varghese N."/>
            <person name="Mukherjee S."/>
            <person name="Reddy T.B.K."/>
            <person name="Daum C."/>
            <person name="Copeland A."/>
            <person name="Chen I.A."/>
            <person name="Ivanova N.N."/>
            <person name="Kyrpides N.C."/>
            <person name="Shapiro N."/>
            <person name="Eloe-Fadrosh E.A."/>
            <person name="Pietrasiak N."/>
        </authorList>
    </citation>
    <scope>NUCLEOTIDE SEQUENCE</scope>
    <source>
        <strain evidence="1">GSE-TBD4-15B</strain>
    </source>
</reference>
<evidence type="ECO:0000313" key="2">
    <source>
        <dbReference type="Proteomes" id="UP000707356"/>
    </source>
</evidence>
<dbReference type="Pfam" id="PF02635">
    <property type="entry name" value="DsrE"/>
    <property type="match status" value="1"/>
</dbReference>
<organism evidence="1 2">
    <name type="scientific">Pegethrix bostrychoides GSE-TBD4-15B</name>
    <dbReference type="NCBI Taxonomy" id="2839662"/>
    <lineage>
        <taxon>Bacteria</taxon>
        <taxon>Bacillati</taxon>
        <taxon>Cyanobacteriota</taxon>
        <taxon>Cyanophyceae</taxon>
        <taxon>Oculatellales</taxon>
        <taxon>Oculatellaceae</taxon>
        <taxon>Pegethrix</taxon>
    </lineage>
</organism>
<reference evidence="1" key="1">
    <citation type="submission" date="2021-05" db="EMBL/GenBank/DDBJ databases">
        <authorList>
            <person name="Pietrasiak N."/>
            <person name="Ward R."/>
            <person name="Stajich J.E."/>
            <person name="Kurbessoian T."/>
        </authorList>
    </citation>
    <scope>NUCLEOTIDE SEQUENCE</scope>
    <source>
        <strain evidence="1">GSE-TBD4-15B</strain>
    </source>
</reference>
<evidence type="ECO:0000313" key="1">
    <source>
        <dbReference type="EMBL" id="MBW4465722.1"/>
    </source>
</evidence>
<proteinExistence type="predicted"/>
<dbReference type="SUPFAM" id="SSF75169">
    <property type="entry name" value="DsrEFH-like"/>
    <property type="match status" value="1"/>
</dbReference>
<dbReference type="EMBL" id="JAHHHV010000062">
    <property type="protein sequence ID" value="MBW4465722.1"/>
    <property type="molecule type" value="Genomic_DNA"/>
</dbReference>